<feature type="transmembrane region" description="Helical" evidence="6">
    <location>
        <begin position="222"/>
        <end position="246"/>
    </location>
</feature>
<feature type="transmembrane region" description="Helical" evidence="6">
    <location>
        <begin position="7"/>
        <end position="24"/>
    </location>
</feature>
<feature type="transmembrane region" description="Helical" evidence="6">
    <location>
        <begin position="151"/>
        <end position="169"/>
    </location>
</feature>
<feature type="transmembrane region" description="Helical" evidence="6">
    <location>
        <begin position="266"/>
        <end position="284"/>
    </location>
</feature>
<dbReference type="AlphaFoldDB" id="A0A495MLU6"/>
<dbReference type="GO" id="GO:0005886">
    <property type="term" value="C:plasma membrane"/>
    <property type="evidence" value="ECO:0007669"/>
    <property type="project" value="UniProtKB-SubCell"/>
</dbReference>
<dbReference type="PANTHER" id="PTHR30250">
    <property type="entry name" value="PST FAMILY PREDICTED COLANIC ACID TRANSPORTER"/>
    <property type="match status" value="1"/>
</dbReference>
<keyword evidence="3 6" id="KW-0812">Transmembrane</keyword>
<dbReference type="PANTHER" id="PTHR30250:SF11">
    <property type="entry name" value="O-ANTIGEN TRANSPORTER-RELATED"/>
    <property type="match status" value="1"/>
</dbReference>
<comment type="subcellular location">
    <subcellularLocation>
        <location evidence="1">Cell membrane</location>
        <topology evidence="1">Multi-pass membrane protein</topology>
    </subcellularLocation>
</comment>
<evidence type="ECO:0000256" key="1">
    <source>
        <dbReference type="ARBA" id="ARBA00004651"/>
    </source>
</evidence>
<feature type="transmembrane region" description="Helical" evidence="6">
    <location>
        <begin position="371"/>
        <end position="390"/>
    </location>
</feature>
<feature type="transmembrane region" description="Helical" evidence="6">
    <location>
        <begin position="30"/>
        <end position="49"/>
    </location>
</feature>
<feature type="transmembrane region" description="Helical" evidence="6">
    <location>
        <begin position="79"/>
        <end position="98"/>
    </location>
</feature>
<dbReference type="RefSeq" id="WP_170148761.1">
    <property type="nucleotide sequence ID" value="NZ_RBLC01000001.1"/>
</dbReference>
<keyword evidence="4 6" id="KW-1133">Transmembrane helix</keyword>
<feature type="transmembrane region" description="Helical" evidence="6">
    <location>
        <begin position="396"/>
        <end position="420"/>
    </location>
</feature>
<proteinExistence type="predicted"/>
<dbReference type="Proteomes" id="UP000277579">
    <property type="component" value="Unassembled WGS sequence"/>
</dbReference>
<feature type="transmembrane region" description="Helical" evidence="6">
    <location>
        <begin position="341"/>
        <end position="359"/>
    </location>
</feature>
<evidence type="ECO:0000256" key="2">
    <source>
        <dbReference type="ARBA" id="ARBA00022475"/>
    </source>
</evidence>
<dbReference type="InterPro" id="IPR002797">
    <property type="entry name" value="Polysacc_synth"/>
</dbReference>
<accession>A0A495MLU6</accession>
<dbReference type="InterPro" id="IPR050833">
    <property type="entry name" value="Poly_Biosynth_Transport"/>
</dbReference>
<keyword evidence="2" id="KW-1003">Cell membrane</keyword>
<keyword evidence="5 6" id="KW-0472">Membrane</keyword>
<reference evidence="7 8" key="1">
    <citation type="submission" date="2018-10" db="EMBL/GenBank/DDBJ databases">
        <title>Genomic Encyclopedia of Archaeal and Bacterial Type Strains, Phase II (KMG-II): from individual species to whole genera.</title>
        <authorList>
            <person name="Goeker M."/>
        </authorList>
    </citation>
    <scope>NUCLEOTIDE SEQUENCE [LARGE SCALE GENOMIC DNA]</scope>
    <source>
        <strain evidence="7 8">DSM 29537</strain>
    </source>
</reference>
<dbReference type="Pfam" id="PF01943">
    <property type="entry name" value="Polysacc_synt"/>
    <property type="match status" value="1"/>
</dbReference>
<comment type="caution">
    <text evidence="7">The sequence shown here is derived from an EMBL/GenBank/DDBJ whole genome shotgun (WGS) entry which is preliminary data.</text>
</comment>
<evidence type="ECO:0000256" key="3">
    <source>
        <dbReference type="ARBA" id="ARBA00022692"/>
    </source>
</evidence>
<evidence type="ECO:0000256" key="5">
    <source>
        <dbReference type="ARBA" id="ARBA00023136"/>
    </source>
</evidence>
<name>A0A495MLU6_9FLAO</name>
<gene>
    <name evidence="7" type="ORF">CLV94_1456</name>
</gene>
<keyword evidence="8" id="KW-1185">Reference proteome</keyword>
<dbReference type="EMBL" id="RBLC01000001">
    <property type="protein sequence ID" value="RKS26398.1"/>
    <property type="molecule type" value="Genomic_DNA"/>
</dbReference>
<feature type="transmembrane region" description="Helical" evidence="6">
    <location>
        <begin position="113"/>
        <end position="131"/>
    </location>
</feature>
<organism evidence="7 8">
    <name type="scientific">Flavobacterium endophyticum</name>
    <dbReference type="NCBI Taxonomy" id="1540163"/>
    <lineage>
        <taxon>Bacteria</taxon>
        <taxon>Pseudomonadati</taxon>
        <taxon>Bacteroidota</taxon>
        <taxon>Flavobacteriia</taxon>
        <taxon>Flavobacteriales</taxon>
        <taxon>Flavobacteriaceae</taxon>
        <taxon>Flavobacterium</taxon>
    </lineage>
</organism>
<evidence type="ECO:0000313" key="8">
    <source>
        <dbReference type="Proteomes" id="UP000277579"/>
    </source>
</evidence>
<sequence length="427" mass="49791">MSGFYKGISGLALFTSIPLLIKYLDHDDYGIWVLVFTVFQWILVMDFGIQSTLKTKIPILFHNNQIDLIKSYIKVTYKYASYIAFCIFCLFIIYIYVIDVKEGLNIHFHTKPFIYKLFILNIFFFCINSVAGIHKSLYVAYLKGKYAEESLAVNQTGFLILLILIIYLFPDIDAENKLLLVSIINGLFCFIVNVVYTFRFFKLEKLNLSTKEKPPKDFVKEILKIGLKFMAIQLGMMLFFTVDNYIISNNFSPKDVVPYDTVNKIFQLPVMILFATLSPLWSMFAKDYVEKNHQNLLRSFKRFNLLFIGILLFIVVLAILCPMIISFWIKEKLEIPNHLVSYIAAITALRIFTVFYSYFLNGIGKLNNFTFIIILSLLLKIPLTYFLIYLEFGINSVAISTMIILILWVLFIPLECYYIINKLKKCR</sequence>
<evidence type="ECO:0000313" key="7">
    <source>
        <dbReference type="EMBL" id="RKS26398.1"/>
    </source>
</evidence>
<evidence type="ECO:0000256" key="4">
    <source>
        <dbReference type="ARBA" id="ARBA00022989"/>
    </source>
</evidence>
<protein>
    <submittedName>
        <fullName evidence="7">O-antigen/teichoic acid export membrane protein</fullName>
    </submittedName>
</protein>
<evidence type="ECO:0000256" key="6">
    <source>
        <dbReference type="SAM" id="Phobius"/>
    </source>
</evidence>
<feature type="transmembrane region" description="Helical" evidence="6">
    <location>
        <begin position="181"/>
        <end position="201"/>
    </location>
</feature>
<feature type="transmembrane region" description="Helical" evidence="6">
    <location>
        <begin position="305"/>
        <end position="329"/>
    </location>
</feature>